<sequence length="97" mass="10113">MADGPEKRFQAKLVRALEARGATVWKTHGGSASAGWPDLMVARGGMTGWVEVKAMDPGAARPTRGALLRRLTGRQGARCRALAKAGVPVWVCAGTAG</sequence>
<gene>
    <name evidence="1" type="ORF">LCGC14_0813850</name>
</gene>
<dbReference type="GO" id="GO:0003676">
    <property type="term" value="F:nucleic acid binding"/>
    <property type="evidence" value="ECO:0007669"/>
    <property type="project" value="InterPro"/>
</dbReference>
<reference evidence="1" key="1">
    <citation type="journal article" date="2015" name="Nature">
        <title>Complex archaea that bridge the gap between prokaryotes and eukaryotes.</title>
        <authorList>
            <person name="Spang A."/>
            <person name="Saw J.H."/>
            <person name="Jorgensen S.L."/>
            <person name="Zaremba-Niedzwiedzka K."/>
            <person name="Martijn J."/>
            <person name="Lind A.E."/>
            <person name="van Eijk R."/>
            <person name="Schleper C."/>
            <person name="Guy L."/>
            <person name="Ettema T.J."/>
        </authorList>
    </citation>
    <scope>NUCLEOTIDE SEQUENCE</scope>
</reference>
<evidence type="ECO:0000313" key="1">
    <source>
        <dbReference type="EMBL" id="KKN32468.1"/>
    </source>
</evidence>
<accession>A0A0F9STE8</accession>
<dbReference type="SUPFAM" id="SSF52980">
    <property type="entry name" value="Restriction endonuclease-like"/>
    <property type="match status" value="1"/>
</dbReference>
<dbReference type="InterPro" id="IPR011856">
    <property type="entry name" value="tRNA_endonuc-like_dom_sf"/>
</dbReference>
<dbReference type="AlphaFoldDB" id="A0A0F9STE8"/>
<dbReference type="Gene3D" id="3.40.1350.10">
    <property type="match status" value="1"/>
</dbReference>
<comment type="caution">
    <text evidence="1">The sequence shown here is derived from an EMBL/GenBank/DDBJ whole genome shotgun (WGS) entry which is preliminary data.</text>
</comment>
<organism evidence="1">
    <name type="scientific">marine sediment metagenome</name>
    <dbReference type="NCBI Taxonomy" id="412755"/>
    <lineage>
        <taxon>unclassified sequences</taxon>
        <taxon>metagenomes</taxon>
        <taxon>ecological metagenomes</taxon>
    </lineage>
</organism>
<proteinExistence type="predicted"/>
<name>A0A0F9STE8_9ZZZZ</name>
<protein>
    <recommendedName>
        <fullName evidence="2">VRR-NUC domain-containing protein</fullName>
    </recommendedName>
</protein>
<dbReference type="EMBL" id="LAZR01002252">
    <property type="protein sequence ID" value="KKN32468.1"/>
    <property type="molecule type" value="Genomic_DNA"/>
</dbReference>
<evidence type="ECO:0008006" key="2">
    <source>
        <dbReference type="Google" id="ProtNLM"/>
    </source>
</evidence>
<dbReference type="InterPro" id="IPR011335">
    <property type="entry name" value="Restrct_endonuc-II-like"/>
</dbReference>
<feature type="non-terminal residue" evidence="1">
    <location>
        <position position="97"/>
    </location>
</feature>